<dbReference type="PANTHER" id="PTHR40465:SF1">
    <property type="entry name" value="DUF6534 DOMAIN-CONTAINING PROTEIN"/>
    <property type="match status" value="1"/>
</dbReference>
<dbReference type="RefSeq" id="XP_041159366.1">
    <property type="nucleotide sequence ID" value="XM_041309639.1"/>
</dbReference>
<organism evidence="2 3">
    <name type="scientific">Suillus plorans</name>
    <dbReference type="NCBI Taxonomy" id="116603"/>
    <lineage>
        <taxon>Eukaryota</taxon>
        <taxon>Fungi</taxon>
        <taxon>Dikarya</taxon>
        <taxon>Basidiomycota</taxon>
        <taxon>Agaricomycotina</taxon>
        <taxon>Agaricomycetes</taxon>
        <taxon>Agaricomycetidae</taxon>
        <taxon>Boletales</taxon>
        <taxon>Suillineae</taxon>
        <taxon>Suillaceae</taxon>
        <taxon>Suillus</taxon>
    </lineage>
</organism>
<dbReference type="EMBL" id="JABBWE010000034">
    <property type="protein sequence ID" value="KAG1792797.1"/>
    <property type="molecule type" value="Genomic_DNA"/>
</dbReference>
<dbReference type="OrthoDB" id="2971182at2759"/>
<dbReference type="PANTHER" id="PTHR40465">
    <property type="entry name" value="CHROMOSOME 1, WHOLE GENOME SHOTGUN SEQUENCE"/>
    <property type="match status" value="1"/>
</dbReference>
<feature type="transmembrane region" description="Helical" evidence="1">
    <location>
        <begin position="167"/>
        <end position="190"/>
    </location>
</feature>
<gene>
    <name evidence="2" type="ORF">HD556DRAFT_1536776</name>
</gene>
<dbReference type="AlphaFoldDB" id="A0A9P7AQ35"/>
<evidence type="ECO:0000256" key="1">
    <source>
        <dbReference type="SAM" id="Phobius"/>
    </source>
</evidence>
<comment type="caution">
    <text evidence="2">The sequence shown here is derived from an EMBL/GenBank/DDBJ whole genome shotgun (WGS) entry which is preliminary data.</text>
</comment>
<feature type="transmembrane region" description="Helical" evidence="1">
    <location>
        <begin position="23"/>
        <end position="44"/>
    </location>
</feature>
<keyword evidence="3" id="KW-1185">Reference proteome</keyword>
<dbReference type="GeneID" id="64603403"/>
<name>A0A9P7AQ35_9AGAM</name>
<feature type="transmembrane region" description="Helical" evidence="1">
    <location>
        <begin position="99"/>
        <end position="119"/>
    </location>
</feature>
<evidence type="ECO:0000313" key="2">
    <source>
        <dbReference type="EMBL" id="KAG1792797.1"/>
    </source>
</evidence>
<sequence length="293" mass="33125">MTHVSPSCPMAPNSIQVMWGPGLIGFIIATVFYGISFGQYMFYLRSFPQDSKRLKLFIMTVFLFETINQFALMAIYWSILISCRRSTSLECTTKFPWQMLLGLFLSFSVIFFVQCFYAYRVWIITGNNHWVTGIICVLATTSFACGMIVSGLGIYTRSPEFLFSSKWSPIASFISALCDFVITVSIWLFMRPARTGNVRRKSRNYINDMMWVFINMGLFSCNQRDCADEGSRLSQYMFQDGLIGQFYTAAPGAVLGKCHLYELDDGSLPKAVNWRSGSMLESPSANGNNVATT</sequence>
<keyword evidence="1" id="KW-0812">Transmembrane</keyword>
<protein>
    <submittedName>
        <fullName evidence="2">Uncharacterized protein</fullName>
    </submittedName>
</protein>
<accession>A0A9P7AQ35</accession>
<feature type="transmembrane region" description="Helical" evidence="1">
    <location>
        <begin position="56"/>
        <end position="79"/>
    </location>
</feature>
<keyword evidence="1" id="KW-1133">Transmembrane helix</keyword>
<dbReference type="Proteomes" id="UP000719766">
    <property type="component" value="Unassembled WGS sequence"/>
</dbReference>
<proteinExistence type="predicted"/>
<reference evidence="2" key="1">
    <citation type="journal article" date="2020" name="New Phytol.">
        <title>Comparative genomics reveals dynamic genome evolution in host specialist ectomycorrhizal fungi.</title>
        <authorList>
            <person name="Lofgren L.A."/>
            <person name="Nguyen N.H."/>
            <person name="Vilgalys R."/>
            <person name="Ruytinx J."/>
            <person name="Liao H.L."/>
            <person name="Branco S."/>
            <person name="Kuo A."/>
            <person name="LaButti K."/>
            <person name="Lipzen A."/>
            <person name="Andreopoulos W."/>
            <person name="Pangilinan J."/>
            <person name="Riley R."/>
            <person name="Hundley H."/>
            <person name="Na H."/>
            <person name="Barry K."/>
            <person name="Grigoriev I.V."/>
            <person name="Stajich J.E."/>
            <person name="Kennedy P.G."/>
        </authorList>
    </citation>
    <scope>NUCLEOTIDE SEQUENCE</scope>
    <source>
        <strain evidence="2">S12</strain>
    </source>
</reference>
<keyword evidence="1" id="KW-0472">Membrane</keyword>
<feature type="transmembrane region" description="Helical" evidence="1">
    <location>
        <begin position="131"/>
        <end position="155"/>
    </location>
</feature>
<evidence type="ECO:0000313" key="3">
    <source>
        <dbReference type="Proteomes" id="UP000719766"/>
    </source>
</evidence>